<dbReference type="OrthoDB" id="1918435at2759"/>
<protein>
    <submittedName>
        <fullName evidence="3">Kunitz trypsin inhibitor 2-like</fullName>
    </submittedName>
</protein>
<evidence type="ECO:0000313" key="3">
    <source>
        <dbReference type="RefSeq" id="XP_056850283.1"/>
    </source>
</evidence>
<keyword evidence="2" id="KW-1185">Reference proteome</keyword>
<reference evidence="3" key="2">
    <citation type="submission" date="2025-08" db="UniProtKB">
        <authorList>
            <consortium name="RefSeq"/>
        </authorList>
    </citation>
    <scope>IDENTIFICATION</scope>
    <source>
        <tissue evidence="3">Leaf</tissue>
    </source>
</reference>
<dbReference type="PANTHER" id="PTHR33107">
    <property type="entry name" value="KUNITZ TRYPSIN INHIBITOR 2"/>
    <property type="match status" value="1"/>
</dbReference>
<evidence type="ECO:0000313" key="2">
    <source>
        <dbReference type="Proteomes" id="UP000504610"/>
    </source>
</evidence>
<gene>
    <name evidence="3" type="primary">LOC108827285</name>
</gene>
<dbReference type="Proteomes" id="UP000504610">
    <property type="component" value="Chromosome 9"/>
</dbReference>
<name>A0A9W3CFF4_RAPSA</name>
<keyword evidence="1" id="KW-0732">Signal</keyword>
<evidence type="ECO:0000256" key="1">
    <source>
        <dbReference type="SAM" id="SignalP"/>
    </source>
</evidence>
<accession>A0A9W3CFF4</accession>
<dbReference type="Pfam" id="PF00197">
    <property type="entry name" value="Kunitz_legume"/>
    <property type="match status" value="1"/>
</dbReference>
<dbReference type="PANTHER" id="PTHR33107:SF89">
    <property type="entry name" value="KUNITZ TRYPSIN INHIBITOR 2"/>
    <property type="match status" value="1"/>
</dbReference>
<dbReference type="Gene3D" id="2.80.10.50">
    <property type="match status" value="1"/>
</dbReference>
<dbReference type="GeneID" id="108827285"/>
<dbReference type="GO" id="GO:0004866">
    <property type="term" value="F:endopeptidase inhibitor activity"/>
    <property type="evidence" value="ECO:0007669"/>
    <property type="project" value="InterPro"/>
</dbReference>
<reference evidence="2" key="1">
    <citation type="journal article" date="2019" name="Database">
        <title>The radish genome database (RadishGD): an integrated information resource for radish genomics.</title>
        <authorList>
            <person name="Yu H.J."/>
            <person name="Baek S."/>
            <person name="Lee Y.J."/>
            <person name="Cho A."/>
            <person name="Mun J.H."/>
        </authorList>
    </citation>
    <scope>NUCLEOTIDE SEQUENCE [LARGE SCALE GENOMIC DNA]</scope>
    <source>
        <strain evidence="2">cv. WK10039</strain>
    </source>
</reference>
<dbReference type="InterPro" id="IPR011065">
    <property type="entry name" value="Kunitz_inhibitor_STI-like_sf"/>
</dbReference>
<proteinExistence type="predicted"/>
<sequence length="116" mass="12428">MKSSFLVTFLLAAAVCSHGLEEVKDSNGNPVRVGAQYFIQPVKSNGGGLVPASTVIDRLCPLGISQTLLPYQTGVPVSFGYHPNILGRYTIDTSSAGSEILRVQCETKNIWTLNDS</sequence>
<feature type="signal peptide" evidence="1">
    <location>
        <begin position="1"/>
        <end position="19"/>
    </location>
</feature>
<dbReference type="RefSeq" id="XP_056850283.1">
    <property type="nucleotide sequence ID" value="XM_056994303.1"/>
</dbReference>
<dbReference type="SUPFAM" id="SSF50386">
    <property type="entry name" value="STI-like"/>
    <property type="match status" value="1"/>
</dbReference>
<dbReference type="PROSITE" id="PS00283">
    <property type="entry name" value="SOYBEAN_KUNITZ"/>
    <property type="match status" value="1"/>
</dbReference>
<dbReference type="AlphaFoldDB" id="A0A9W3CFF4"/>
<organism evidence="2 3">
    <name type="scientific">Raphanus sativus</name>
    <name type="common">Radish</name>
    <name type="synonym">Raphanus raphanistrum var. sativus</name>
    <dbReference type="NCBI Taxonomy" id="3726"/>
    <lineage>
        <taxon>Eukaryota</taxon>
        <taxon>Viridiplantae</taxon>
        <taxon>Streptophyta</taxon>
        <taxon>Embryophyta</taxon>
        <taxon>Tracheophyta</taxon>
        <taxon>Spermatophyta</taxon>
        <taxon>Magnoliopsida</taxon>
        <taxon>eudicotyledons</taxon>
        <taxon>Gunneridae</taxon>
        <taxon>Pentapetalae</taxon>
        <taxon>rosids</taxon>
        <taxon>malvids</taxon>
        <taxon>Brassicales</taxon>
        <taxon>Brassicaceae</taxon>
        <taxon>Brassiceae</taxon>
        <taxon>Raphanus</taxon>
    </lineage>
</organism>
<dbReference type="KEGG" id="rsz:108827285"/>
<feature type="chain" id="PRO_5040784493" evidence="1">
    <location>
        <begin position="20"/>
        <end position="116"/>
    </location>
</feature>
<dbReference type="InterPro" id="IPR002160">
    <property type="entry name" value="Prot_inh_Kunz-lg"/>
</dbReference>